<evidence type="ECO:0000313" key="2">
    <source>
        <dbReference type="EMBL" id="HJD34769.1"/>
    </source>
</evidence>
<protein>
    <submittedName>
        <fullName evidence="2">ATP-binding protein</fullName>
    </submittedName>
</protein>
<dbReference type="Pfam" id="PF25199">
    <property type="entry name" value="nSTAND_NTPase5"/>
    <property type="match status" value="1"/>
</dbReference>
<gene>
    <name evidence="2" type="ORF">H9911_09560</name>
</gene>
<dbReference type="EMBL" id="DWUV01000183">
    <property type="protein sequence ID" value="HJD34769.1"/>
    <property type="molecule type" value="Genomic_DNA"/>
</dbReference>
<keyword evidence="2" id="KW-0067">ATP-binding</keyword>
<dbReference type="InterPro" id="IPR027417">
    <property type="entry name" value="P-loop_NTPase"/>
</dbReference>
<reference evidence="2" key="1">
    <citation type="journal article" date="2021" name="PeerJ">
        <title>Extensive microbial diversity within the chicken gut microbiome revealed by metagenomics and culture.</title>
        <authorList>
            <person name="Gilroy R."/>
            <person name="Ravi A."/>
            <person name="Getino M."/>
            <person name="Pursley I."/>
            <person name="Horton D.L."/>
            <person name="Alikhan N.F."/>
            <person name="Baker D."/>
            <person name="Gharbi K."/>
            <person name="Hall N."/>
            <person name="Watson M."/>
            <person name="Adriaenssens E.M."/>
            <person name="Foster-Nyarko E."/>
            <person name="Jarju S."/>
            <person name="Secka A."/>
            <person name="Antonio M."/>
            <person name="Oren A."/>
            <person name="Chaudhuri R.R."/>
            <person name="La Ragione R."/>
            <person name="Hildebrand F."/>
            <person name="Pallen M.J."/>
        </authorList>
    </citation>
    <scope>NUCLEOTIDE SEQUENCE</scope>
    <source>
        <strain evidence="2">ChiGjej3B3-11674</strain>
    </source>
</reference>
<dbReference type="GO" id="GO:0005524">
    <property type="term" value="F:ATP binding"/>
    <property type="evidence" value="ECO:0007669"/>
    <property type="project" value="UniProtKB-KW"/>
</dbReference>
<dbReference type="Gene3D" id="3.40.50.300">
    <property type="entry name" value="P-loop containing nucleotide triphosphate hydrolases"/>
    <property type="match status" value="1"/>
</dbReference>
<dbReference type="AlphaFoldDB" id="A0A9D2U3E8"/>
<comment type="caution">
    <text evidence="2">The sequence shown here is derived from an EMBL/GenBank/DDBJ whole genome shotgun (WGS) entry which is preliminary data.</text>
</comment>
<organism evidence="2 3">
    <name type="scientific">Candidatus Mediterraneibacter tabaqchaliae</name>
    <dbReference type="NCBI Taxonomy" id="2838689"/>
    <lineage>
        <taxon>Bacteria</taxon>
        <taxon>Bacillati</taxon>
        <taxon>Bacillota</taxon>
        <taxon>Clostridia</taxon>
        <taxon>Lachnospirales</taxon>
        <taxon>Lachnospiraceae</taxon>
        <taxon>Mediterraneibacter</taxon>
    </lineage>
</organism>
<accession>A0A9D2U3E8</accession>
<evidence type="ECO:0000313" key="3">
    <source>
        <dbReference type="Proteomes" id="UP000823897"/>
    </source>
</evidence>
<dbReference type="InterPro" id="IPR057574">
    <property type="entry name" value="nSTAND_NTPase5_dom"/>
</dbReference>
<reference evidence="2" key="2">
    <citation type="submission" date="2021-04" db="EMBL/GenBank/DDBJ databases">
        <authorList>
            <person name="Gilroy R."/>
        </authorList>
    </citation>
    <scope>NUCLEOTIDE SEQUENCE</scope>
    <source>
        <strain evidence="2">ChiGjej3B3-11674</strain>
    </source>
</reference>
<keyword evidence="2" id="KW-0547">Nucleotide-binding</keyword>
<dbReference type="Proteomes" id="UP000823897">
    <property type="component" value="Unassembled WGS sequence"/>
</dbReference>
<feature type="non-terminal residue" evidence="2">
    <location>
        <position position="1"/>
    </location>
</feature>
<feature type="domain" description="Novel STAND NTPase 5" evidence="1">
    <location>
        <begin position="88"/>
        <end position="199"/>
    </location>
</feature>
<evidence type="ECO:0000259" key="1">
    <source>
        <dbReference type="Pfam" id="PF25199"/>
    </source>
</evidence>
<dbReference type="SUPFAM" id="SSF52540">
    <property type="entry name" value="P-loop containing nucleoside triphosphate hydrolases"/>
    <property type="match status" value="1"/>
</dbReference>
<name>A0A9D2U3E8_9FIRM</name>
<proteinExistence type="predicted"/>
<sequence>YHYLQIFLQIVNFYYLEKIDDREWFLAGKTVEEAAALVEKYIKESENRIVDAIRYHGSFAEYIDGIGQSQDNTNAFHYRNELLKIQGRETELKILNEFIEDDEALSWMAVTGPGGAGKSKLLYHFAKDMEIYPKWKSVWIHTENCEQFIRFNEWRYPCNLLIVIDYAGTVASDAGKWMERLERSRYRPDKVRFVFIEREGIEKNGSVPLWYQNLKGSGEQARCVERLGWKKYDGTPFLQLPALESDQLEKIIEDYAEMRKKVLSDEQKRWILAKAEEIDRKQGKPRVLIVIFTADAVLEGREYKQWDIQHMIDEIIKKYSEHWKKISCRNDEKIFSALSEMLMFSTATGAWEPENKAPGLFENSSSVLCSLDSADLEQLISEVNEEKRFEGKLKPLEPDLIGEYYVLDYWTKKKYNREYLEKIFCTLWEYPLNFAQFLNRCVQNYMKQGSFQYLFQNGMKRLMPLENDGFEILLFSMLLVNLIVEQTEEEAIESVSRLEELSGKYEGNEEIALAYAKGLVNLSCDQEEAGAKESVSRLEELSGKYEGNEEIALEYAKGLFILSCNQDESKRRTSLKRLDELRKNINW</sequence>